<accession>A0ABS8V2C1</accession>
<feature type="compositionally biased region" description="Acidic residues" evidence="1">
    <location>
        <begin position="105"/>
        <end position="124"/>
    </location>
</feature>
<protein>
    <submittedName>
        <fullName evidence="2">Uncharacterized protein</fullName>
    </submittedName>
</protein>
<name>A0ABS8V2C1_DATST</name>
<evidence type="ECO:0000313" key="2">
    <source>
        <dbReference type="EMBL" id="MCD9641147.1"/>
    </source>
</evidence>
<evidence type="ECO:0000256" key="1">
    <source>
        <dbReference type="SAM" id="MobiDB-lite"/>
    </source>
</evidence>
<organism evidence="2 3">
    <name type="scientific">Datura stramonium</name>
    <name type="common">Jimsonweed</name>
    <name type="synonym">Common thornapple</name>
    <dbReference type="NCBI Taxonomy" id="4076"/>
    <lineage>
        <taxon>Eukaryota</taxon>
        <taxon>Viridiplantae</taxon>
        <taxon>Streptophyta</taxon>
        <taxon>Embryophyta</taxon>
        <taxon>Tracheophyta</taxon>
        <taxon>Spermatophyta</taxon>
        <taxon>Magnoliopsida</taxon>
        <taxon>eudicotyledons</taxon>
        <taxon>Gunneridae</taxon>
        <taxon>Pentapetalae</taxon>
        <taxon>asterids</taxon>
        <taxon>lamiids</taxon>
        <taxon>Solanales</taxon>
        <taxon>Solanaceae</taxon>
        <taxon>Solanoideae</taxon>
        <taxon>Datureae</taxon>
        <taxon>Datura</taxon>
    </lineage>
</organism>
<dbReference type="Proteomes" id="UP000823775">
    <property type="component" value="Unassembled WGS sequence"/>
</dbReference>
<proteinExistence type="predicted"/>
<comment type="caution">
    <text evidence="2">The sequence shown here is derived from an EMBL/GenBank/DDBJ whole genome shotgun (WGS) entry which is preliminary data.</text>
</comment>
<gene>
    <name evidence="2" type="ORF">HAX54_027093</name>
</gene>
<sequence length="138" mass="15647">MEAIGVPMAYTREINDMYDVVKTWNKSSWRIVIKTKPVGRVEVEDALNVAYQNDISSIEAIVNDKLVGELQHNKGIYEEFDASVVNSNPTDLGEGSSGVNKEECQTDEYETSEKESFEEDETSDEKEFNNDYESSEDD</sequence>
<dbReference type="EMBL" id="JACEIK010003293">
    <property type="protein sequence ID" value="MCD9641147.1"/>
    <property type="molecule type" value="Genomic_DNA"/>
</dbReference>
<feature type="region of interest" description="Disordered" evidence="1">
    <location>
        <begin position="83"/>
        <end position="138"/>
    </location>
</feature>
<evidence type="ECO:0000313" key="3">
    <source>
        <dbReference type="Proteomes" id="UP000823775"/>
    </source>
</evidence>
<keyword evidence="3" id="KW-1185">Reference proteome</keyword>
<reference evidence="2 3" key="1">
    <citation type="journal article" date="2021" name="BMC Genomics">
        <title>Datura genome reveals duplications of psychoactive alkaloid biosynthetic genes and high mutation rate following tissue culture.</title>
        <authorList>
            <person name="Rajewski A."/>
            <person name="Carter-House D."/>
            <person name="Stajich J."/>
            <person name="Litt A."/>
        </authorList>
    </citation>
    <scope>NUCLEOTIDE SEQUENCE [LARGE SCALE GENOMIC DNA]</scope>
    <source>
        <strain evidence="2">AR-01</strain>
    </source>
</reference>